<feature type="region of interest" description="Disordered" evidence="1">
    <location>
        <begin position="69"/>
        <end position="91"/>
    </location>
</feature>
<evidence type="ECO:0000313" key="2">
    <source>
        <dbReference type="EMBL" id="EFP00618.1"/>
    </source>
</evidence>
<dbReference type="OMA" id="GHIMTED"/>
<feature type="compositionally biased region" description="Basic and acidic residues" evidence="1">
    <location>
        <begin position="82"/>
        <end position="91"/>
    </location>
</feature>
<dbReference type="HOGENOM" id="CLU_085480_0_0_1"/>
<name>E3NJE8_CAERE</name>
<dbReference type="eggNOG" id="ENOG502THZN">
    <property type="taxonomic scope" value="Eukaryota"/>
</dbReference>
<dbReference type="OrthoDB" id="5865315at2759"/>
<organism evidence="3">
    <name type="scientific">Caenorhabditis remanei</name>
    <name type="common">Caenorhabditis vulgaris</name>
    <dbReference type="NCBI Taxonomy" id="31234"/>
    <lineage>
        <taxon>Eukaryota</taxon>
        <taxon>Metazoa</taxon>
        <taxon>Ecdysozoa</taxon>
        <taxon>Nematoda</taxon>
        <taxon>Chromadorea</taxon>
        <taxon>Rhabditida</taxon>
        <taxon>Rhabditina</taxon>
        <taxon>Rhabditomorpha</taxon>
        <taxon>Rhabditoidea</taxon>
        <taxon>Rhabditidae</taxon>
        <taxon>Peloderinae</taxon>
        <taxon>Caenorhabditis</taxon>
    </lineage>
</organism>
<reference evidence="2" key="1">
    <citation type="submission" date="2007-07" db="EMBL/GenBank/DDBJ databases">
        <title>PCAP assembly of the Caenorhabditis remanei genome.</title>
        <authorList>
            <consortium name="The Caenorhabditis remanei Sequencing Consortium"/>
            <person name="Wilson R.K."/>
        </authorList>
    </citation>
    <scope>NUCLEOTIDE SEQUENCE [LARGE SCALE GENOMIC DNA]</scope>
    <source>
        <strain evidence="2">PB4641</strain>
    </source>
</reference>
<accession>E3NJE8</accession>
<dbReference type="AlphaFoldDB" id="E3NJE8"/>
<dbReference type="Proteomes" id="UP000008281">
    <property type="component" value="Unassembled WGS sequence"/>
</dbReference>
<proteinExistence type="predicted"/>
<dbReference type="InParanoid" id="E3NJE8"/>
<evidence type="ECO:0000313" key="3">
    <source>
        <dbReference type="Proteomes" id="UP000008281"/>
    </source>
</evidence>
<sequence>MPKSFDISEILKPDLNPTQDLRLPVDVLPECPEPFPLYVPNFQFSIEPYKHLPVDANFIKLLDNLKPNTSPYQRPDSTMTEEEQKKWNASRMREYRRKSNEVLMKTQEMLDGVKGQCVVSGARLRNLMANTTVEDEVKLNASQFLRMTVEKLLAIPDMKNMFEKYHRRRKIASESGFEMRSLIYVERVVTLNNELLKHQNKPRRSPTQLMKKIKDAMWKAEAYEYFMDDKRIKKVIDELLKIDNEFKQSVGMWLIEQLKSFGTTVTLMSAVSQ</sequence>
<protein>
    <submittedName>
        <fullName evidence="2">Uncharacterized protein</fullName>
    </submittedName>
</protein>
<dbReference type="FunCoup" id="E3NJE8">
    <property type="interactions" value="478"/>
</dbReference>
<keyword evidence="3" id="KW-1185">Reference proteome</keyword>
<gene>
    <name evidence="2" type="ORF">CRE_04378</name>
</gene>
<dbReference type="EMBL" id="DS268738">
    <property type="protein sequence ID" value="EFP00618.1"/>
    <property type="molecule type" value="Genomic_DNA"/>
</dbReference>
<evidence type="ECO:0000256" key="1">
    <source>
        <dbReference type="SAM" id="MobiDB-lite"/>
    </source>
</evidence>
<feature type="compositionally biased region" description="Polar residues" evidence="1">
    <location>
        <begin position="69"/>
        <end position="78"/>
    </location>
</feature>